<accession>A0A9D5QDJ2</accession>
<evidence type="ECO:0000313" key="4">
    <source>
        <dbReference type="EMBL" id="MBD3365111.1"/>
    </source>
</evidence>
<protein>
    <submittedName>
        <fullName evidence="4">NUDIX domain-containing protein</fullName>
    </submittedName>
</protein>
<evidence type="ECO:0000256" key="1">
    <source>
        <dbReference type="ARBA" id="ARBA00022801"/>
    </source>
</evidence>
<evidence type="ECO:0000259" key="3">
    <source>
        <dbReference type="PROSITE" id="PS51462"/>
    </source>
</evidence>
<dbReference type="GO" id="GO:0016787">
    <property type="term" value="F:hydrolase activity"/>
    <property type="evidence" value="ECO:0007669"/>
    <property type="project" value="UniProtKB-KW"/>
</dbReference>
<dbReference type="PANTHER" id="PTHR43736:SF1">
    <property type="entry name" value="DIHYDRONEOPTERIN TRIPHOSPHATE DIPHOSPHATASE"/>
    <property type="match status" value="1"/>
</dbReference>
<dbReference type="PRINTS" id="PR00502">
    <property type="entry name" value="NUDIXFAMILY"/>
</dbReference>
<dbReference type="PROSITE" id="PS51462">
    <property type="entry name" value="NUDIX"/>
    <property type="match status" value="1"/>
</dbReference>
<dbReference type="PROSITE" id="PS00893">
    <property type="entry name" value="NUDIX_BOX"/>
    <property type="match status" value="1"/>
</dbReference>
<name>A0A9D5QDJ2_UNCW3</name>
<dbReference type="PANTHER" id="PTHR43736">
    <property type="entry name" value="ADP-RIBOSE PYROPHOSPHATASE"/>
    <property type="match status" value="1"/>
</dbReference>
<dbReference type="AlphaFoldDB" id="A0A9D5QDJ2"/>
<evidence type="ECO:0000313" key="5">
    <source>
        <dbReference type="Proteomes" id="UP000630660"/>
    </source>
</evidence>
<comment type="similarity">
    <text evidence="2">Belongs to the Nudix hydrolase family.</text>
</comment>
<evidence type="ECO:0000256" key="2">
    <source>
        <dbReference type="RuleBase" id="RU003476"/>
    </source>
</evidence>
<dbReference type="CDD" id="cd18873">
    <property type="entry name" value="NUDIX_NadM_like"/>
    <property type="match status" value="1"/>
</dbReference>
<dbReference type="InterPro" id="IPR020476">
    <property type="entry name" value="Nudix_hydrolase"/>
</dbReference>
<reference evidence="4" key="1">
    <citation type="submission" date="2019-11" db="EMBL/GenBank/DDBJ databases">
        <title>Microbial mats filling the niche in hypersaline microbial mats.</title>
        <authorList>
            <person name="Wong H.L."/>
            <person name="Macleod F.I."/>
            <person name="White R.A. III"/>
            <person name="Burns B.P."/>
        </authorList>
    </citation>
    <scope>NUCLEOTIDE SEQUENCE</scope>
    <source>
        <strain evidence="4">Bin_327</strain>
    </source>
</reference>
<dbReference type="InterPro" id="IPR015797">
    <property type="entry name" value="NUDIX_hydrolase-like_dom_sf"/>
</dbReference>
<dbReference type="InterPro" id="IPR000086">
    <property type="entry name" value="NUDIX_hydrolase_dom"/>
</dbReference>
<gene>
    <name evidence="4" type="ORF">GF359_07835</name>
</gene>
<dbReference type="Pfam" id="PF00293">
    <property type="entry name" value="NUDIX"/>
    <property type="match status" value="1"/>
</dbReference>
<comment type="caution">
    <text evidence="4">The sequence shown here is derived from an EMBL/GenBank/DDBJ whole genome shotgun (WGS) entry which is preliminary data.</text>
</comment>
<sequence length="136" mass="15391">MTWSPPKTPYLTVDCIIRYKEGIVLVERRYPPKGWALPGGFVDYGETVEDAVRREMFEETGLKLVNLKQFHVYSDPERDPRLHTVSVVFTADGDGELKGGSDAKVARVFKLDGLPEDICFDHGKIIEDYRTIEAGD</sequence>
<dbReference type="Proteomes" id="UP000630660">
    <property type="component" value="Unassembled WGS sequence"/>
</dbReference>
<organism evidence="4 5">
    <name type="scientific">candidate division WOR-3 bacterium</name>
    <dbReference type="NCBI Taxonomy" id="2052148"/>
    <lineage>
        <taxon>Bacteria</taxon>
        <taxon>Bacteria division WOR-3</taxon>
    </lineage>
</organism>
<dbReference type="Gene3D" id="3.90.79.10">
    <property type="entry name" value="Nucleoside Triphosphate Pyrophosphohydrolase"/>
    <property type="match status" value="1"/>
</dbReference>
<dbReference type="SUPFAM" id="SSF55811">
    <property type="entry name" value="Nudix"/>
    <property type="match status" value="1"/>
</dbReference>
<dbReference type="InterPro" id="IPR020084">
    <property type="entry name" value="NUDIX_hydrolase_CS"/>
</dbReference>
<dbReference type="EMBL" id="WJKJ01000260">
    <property type="protein sequence ID" value="MBD3365111.1"/>
    <property type="molecule type" value="Genomic_DNA"/>
</dbReference>
<proteinExistence type="inferred from homology"/>
<feature type="domain" description="Nudix hydrolase" evidence="3">
    <location>
        <begin position="8"/>
        <end position="133"/>
    </location>
</feature>
<keyword evidence="1 2" id="KW-0378">Hydrolase</keyword>